<organism evidence="10 12">
    <name type="scientific">Bacteroides intestinalis</name>
    <dbReference type="NCBI Taxonomy" id="329854"/>
    <lineage>
        <taxon>Bacteria</taxon>
        <taxon>Pseudomonadati</taxon>
        <taxon>Bacteroidota</taxon>
        <taxon>Bacteroidia</taxon>
        <taxon>Bacteroidales</taxon>
        <taxon>Bacteroidaceae</taxon>
        <taxon>Bacteroides</taxon>
    </lineage>
</organism>
<evidence type="ECO:0000313" key="10">
    <source>
        <dbReference type="EMBL" id="RHL89493.1"/>
    </source>
</evidence>
<dbReference type="Gene3D" id="1.25.40.390">
    <property type="match status" value="1"/>
</dbReference>
<keyword evidence="3 6" id="KW-0732">Signal</keyword>
<feature type="domain" description="RagB/SusD" evidence="7">
    <location>
        <begin position="328"/>
        <end position="515"/>
    </location>
</feature>
<evidence type="ECO:0000256" key="4">
    <source>
        <dbReference type="ARBA" id="ARBA00023136"/>
    </source>
</evidence>
<dbReference type="Proteomes" id="UP000284772">
    <property type="component" value="Unassembled WGS sequence"/>
</dbReference>
<evidence type="ECO:0000313" key="12">
    <source>
        <dbReference type="Proteomes" id="UP000285013"/>
    </source>
</evidence>
<dbReference type="Pfam" id="PF07980">
    <property type="entry name" value="SusD_RagB"/>
    <property type="match status" value="1"/>
</dbReference>
<dbReference type="AlphaFoldDB" id="A0A3E4L099"/>
<evidence type="ECO:0000313" key="11">
    <source>
        <dbReference type="Proteomes" id="UP000284772"/>
    </source>
</evidence>
<name>A0A3E4L099_9BACE</name>
<comment type="subcellular location">
    <subcellularLocation>
        <location evidence="1">Cell outer membrane</location>
    </subcellularLocation>
</comment>
<dbReference type="RefSeq" id="WP_007666311.1">
    <property type="nucleotide sequence ID" value="NZ_CABMMK010000003.1"/>
</dbReference>
<dbReference type="Proteomes" id="UP000285013">
    <property type="component" value="Unassembled WGS sequence"/>
</dbReference>
<dbReference type="InterPro" id="IPR011990">
    <property type="entry name" value="TPR-like_helical_dom_sf"/>
</dbReference>
<keyword evidence="4" id="KW-0472">Membrane</keyword>
<keyword evidence="5" id="KW-0998">Cell outer membrane</keyword>
<comment type="similarity">
    <text evidence="2">Belongs to the SusD family.</text>
</comment>
<gene>
    <name evidence="9" type="ORF">DWX27_12390</name>
    <name evidence="10" type="ORF">DWZ95_17440</name>
</gene>
<evidence type="ECO:0000259" key="8">
    <source>
        <dbReference type="Pfam" id="PF14322"/>
    </source>
</evidence>
<evidence type="ECO:0000256" key="3">
    <source>
        <dbReference type="ARBA" id="ARBA00022729"/>
    </source>
</evidence>
<comment type="caution">
    <text evidence="10">The sequence shown here is derived from an EMBL/GenBank/DDBJ whole genome shotgun (WGS) entry which is preliminary data.</text>
</comment>
<sequence length="516" mass="58738">MKRYKYIVASLIASAFLATGCSESFLEVSSPTDETINSYFTTDAHIQEAVVAAYDPLHWSDWAMGEYNPVTLMSDIMADDLWIGGQDRTDNQAWHLMMNFEAIPTNVIKGLWTVSYSGVKRCNDVITYLGWAGDNVTEENRKYYEAQVITLRVLYYNWLWKFWGNIPYYNTNLTSPYLAEQLSADQVYENIITDLEGVIASNALPMKEKADNYGRVTKAMTYMLYAEIVMYQNDESRYGKALQYMQEIIGSTQYGLLENYAGIFKEANEWGKESIFEVNYKDDDAIRSWDGPLNAGGTVLPTLVSPHTWPNGTDGHDEGWGFCPVRLETYERYANNDTRRDATCWNAQAAIDAHNAANPTNQLTYNHRYQDTGYFLEKYAAHTGDNSGHKADAQLNWNNNLRIYRFSETLLNAAELITRGAGSGDAREYLNRVRKRAGLTTEKEATIDNIIDERHLEFVGEGKRYWDLIRTGKATSVLVPDGYGYRTNTWSANKKHLPIPQSEIDAAQGTLIQNNY</sequence>
<feature type="chain" id="PRO_5043182508" evidence="6">
    <location>
        <begin position="21"/>
        <end position="516"/>
    </location>
</feature>
<dbReference type="EMBL" id="QRWT01000012">
    <property type="protein sequence ID" value="RGT51246.1"/>
    <property type="molecule type" value="Genomic_DNA"/>
</dbReference>
<accession>A0A3E4L099</accession>
<evidence type="ECO:0000259" key="7">
    <source>
        <dbReference type="Pfam" id="PF07980"/>
    </source>
</evidence>
<feature type="domain" description="SusD-like N-terminal" evidence="8">
    <location>
        <begin position="25"/>
        <end position="226"/>
    </location>
</feature>
<evidence type="ECO:0000256" key="2">
    <source>
        <dbReference type="ARBA" id="ARBA00006275"/>
    </source>
</evidence>
<evidence type="ECO:0000256" key="6">
    <source>
        <dbReference type="SAM" id="SignalP"/>
    </source>
</evidence>
<dbReference type="EMBL" id="QRPE01000024">
    <property type="protein sequence ID" value="RHL89493.1"/>
    <property type="molecule type" value="Genomic_DNA"/>
</dbReference>
<protein>
    <submittedName>
        <fullName evidence="10">RagB/SusD family nutrient uptake outer membrane protein</fullName>
    </submittedName>
</protein>
<dbReference type="InterPro" id="IPR033985">
    <property type="entry name" value="SusD-like_N"/>
</dbReference>
<dbReference type="InterPro" id="IPR012944">
    <property type="entry name" value="SusD_RagB_dom"/>
</dbReference>
<dbReference type="SUPFAM" id="SSF48452">
    <property type="entry name" value="TPR-like"/>
    <property type="match status" value="1"/>
</dbReference>
<evidence type="ECO:0000313" key="9">
    <source>
        <dbReference type="EMBL" id="RGT51246.1"/>
    </source>
</evidence>
<reference evidence="11 12" key="1">
    <citation type="submission" date="2018-08" db="EMBL/GenBank/DDBJ databases">
        <title>A genome reference for cultivated species of the human gut microbiota.</title>
        <authorList>
            <person name="Zou Y."/>
            <person name="Xue W."/>
            <person name="Luo G."/>
        </authorList>
    </citation>
    <scope>NUCLEOTIDE SEQUENCE [LARGE SCALE GENOMIC DNA]</scope>
    <source>
        <strain evidence="9 11">AF19-10AC</strain>
        <strain evidence="10 12">AF36-16BH</strain>
    </source>
</reference>
<dbReference type="PROSITE" id="PS51257">
    <property type="entry name" value="PROKAR_LIPOPROTEIN"/>
    <property type="match status" value="1"/>
</dbReference>
<proteinExistence type="inferred from homology"/>
<evidence type="ECO:0000256" key="5">
    <source>
        <dbReference type="ARBA" id="ARBA00023237"/>
    </source>
</evidence>
<evidence type="ECO:0000256" key="1">
    <source>
        <dbReference type="ARBA" id="ARBA00004442"/>
    </source>
</evidence>
<dbReference type="Pfam" id="PF14322">
    <property type="entry name" value="SusD-like_3"/>
    <property type="match status" value="1"/>
</dbReference>
<feature type="signal peptide" evidence="6">
    <location>
        <begin position="1"/>
        <end position="20"/>
    </location>
</feature>
<dbReference type="GO" id="GO:0009279">
    <property type="term" value="C:cell outer membrane"/>
    <property type="evidence" value="ECO:0007669"/>
    <property type="project" value="UniProtKB-SubCell"/>
</dbReference>
<dbReference type="GeneID" id="26161400"/>